<dbReference type="Proteomes" id="UP000075840">
    <property type="component" value="Unassembled WGS sequence"/>
</dbReference>
<evidence type="ECO:0000256" key="1">
    <source>
        <dbReference type="SAM" id="MobiDB-lite"/>
    </source>
</evidence>
<dbReference type="InterPro" id="IPR040676">
    <property type="entry name" value="DUF5641"/>
</dbReference>
<organism evidence="2 3">
    <name type="scientific">Anopheles arabiensis</name>
    <name type="common">Mosquito</name>
    <dbReference type="NCBI Taxonomy" id="7173"/>
    <lineage>
        <taxon>Eukaryota</taxon>
        <taxon>Metazoa</taxon>
        <taxon>Ecdysozoa</taxon>
        <taxon>Arthropoda</taxon>
        <taxon>Hexapoda</taxon>
        <taxon>Insecta</taxon>
        <taxon>Pterygota</taxon>
        <taxon>Neoptera</taxon>
        <taxon>Endopterygota</taxon>
        <taxon>Diptera</taxon>
        <taxon>Nematocera</taxon>
        <taxon>Culicoidea</taxon>
        <taxon>Culicidae</taxon>
        <taxon>Anophelinae</taxon>
        <taxon>Anopheles</taxon>
    </lineage>
</organism>
<accession>A0A182HFL9</accession>
<proteinExistence type="predicted"/>
<keyword evidence="3" id="KW-1185">Reference proteome</keyword>
<protein>
    <submittedName>
        <fullName evidence="2">Uncharacterized protein</fullName>
    </submittedName>
</protein>
<dbReference type="AlphaFoldDB" id="A0A182HFL9"/>
<dbReference type="EnsemblMetazoa" id="AARA000017-RA">
    <property type="protein sequence ID" value="AARA000017-PA"/>
    <property type="gene ID" value="AARA000017"/>
</dbReference>
<sequence length="218" mass="24637">MKTPTCSKQRTMPKAGQQWDTKRQSARPKIDLSVDPGTPCKAAVTQRYAYGNVKAHLAEERRGRVGNNASTDRRFYPVTKWSDPSVKHEKPQDEAPVERFSKPANKCSFYPSVGPPYSNCEETDKHSVRKGRRTIYRLGNRVHICPVHKLQACSNLPRNCWPKGRFVSTVVAKDGQVRQATVQTVNSTYIRPAHKLAKLDVGMENNNQREQGICTETN</sequence>
<name>A0A182HFL9_ANOAR</name>
<evidence type="ECO:0000313" key="2">
    <source>
        <dbReference type="EnsemblMetazoa" id="AARA000017-PA"/>
    </source>
</evidence>
<dbReference type="VEuPathDB" id="VectorBase:AARA000017"/>
<dbReference type="Pfam" id="PF18701">
    <property type="entry name" value="DUF5641"/>
    <property type="match status" value="1"/>
</dbReference>
<evidence type="ECO:0000313" key="3">
    <source>
        <dbReference type="Proteomes" id="UP000075840"/>
    </source>
</evidence>
<feature type="compositionally biased region" description="Basic and acidic residues" evidence="1">
    <location>
        <begin position="20"/>
        <end position="32"/>
    </location>
</feature>
<dbReference type="EMBL" id="APCN01006374">
    <property type="status" value="NOT_ANNOTATED_CDS"/>
    <property type="molecule type" value="Genomic_DNA"/>
</dbReference>
<feature type="compositionally biased region" description="Polar residues" evidence="1">
    <location>
        <begin position="1"/>
        <end position="10"/>
    </location>
</feature>
<reference evidence="2" key="1">
    <citation type="submission" date="2022-08" db="UniProtKB">
        <authorList>
            <consortium name="EnsemblMetazoa"/>
        </authorList>
    </citation>
    <scope>IDENTIFICATION</scope>
    <source>
        <strain evidence="2">Dongola</strain>
    </source>
</reference>
<feature type="region of interest" description="Disordered" evidence="1">
    <location>
        <begin position="1"/>
        <end position="38"/>
    </location>
</feature>